<accession>A0A9X9Q765</accession>
<dbReference type="Proteomes" id="UP000269945">
    <property type="component" value="Unassembled WGS sequence"/>
</dbReference>
<evidence type="ECO:0000313" key="1">
    <source>
        <dbReference type="EMBL" id="VCX37347.1"/>
    </source>
</evidence>
<gene>
    <name evidence="1" type="ORF">BN2614_LOCUS4</name>
</gene>
<dbReference type="EMBL" id="CYRY02043168">
    <property type="protein sequence ID" value="VCX37347.1"/>
    <property type="molecule type" value="Genomic_DNA"/>
</dbReference>
<comment type="caution">
    <text evidence="1">The sequence shown here is derived from an EMBL/GenBank/DDBJ whole genome shotgun (WGS) entry which is preliminary data.</text>
</comment>
<keyword evidence="2" id="KW-1185">Reference proteome</keyword>
<name>A0A9X9Q765_GULGU</name>
<proteinExistence type="predicted"/>
<reference evidence="1 2" key="1">
    <citation type="submission" date="2018-10" db="EMBL/GenBank/DDBJ databases">
        <authorList>
            <person name="Ekblom R."/>
            <person name="Jareborg N."/>
        </authorList>
    </citation>
    <scope>NUCLEOTIDE SEQUENCE [LARGE SCALE GENOMIC DNA]</scope>
    <source>
        <tissue evidence="1">Muscle</tissue>
    </source>
</reference>
<organism evidence="1 2">
    <name type="scientific">Gulo gulo</name>
    <name type="common">Wolverine</name>
    <name type="synonym">Gluton</name>
    <dbReference type="NCBI Taxonomy" id="48420"/>
    <lineage>
        <taxon>Eukaryota</taxon>
        <taxon>Metazoa</taxon>
        <taxon>Chordata</taxon>
        <taxon>Craniata</taxon>
        <taxon>Vertebrata</taxon>
        <taxon>Euteleostomi</taxon>
        <taxon>Mammalia</taxon>
        <taxon>Eutheria</taxon>
        <taxon>Laurasiatheria</taxon>
        <taxon>Carnivora</taxon>
        <taxon>Caniformia</taxon>
        <taxon>Musteloidea</taxon>
        <taxon>Mustelidae</taxon>
        <taxon>Guloninae</taxon>
        <taxon>Gulo</taxon>
    </lineage>
</organism>
<protein>
    <submittedName>
        <fullName evidence="1">Uncharacterized protein</fullName>
    </submittedName>
</protein>
<dbReference type="AlphaFoldDB" id="A0A9X9Q765"/>
<evidence type="ECO:0000313" key="2">
    <source>
        <dbReference type="Proteomes" id="UP000269945"/>
    </source>
</evidence>
<sequence length="93" mass="9894">MENHGGVGIYSSVFYIVINDTGGGSVASDYFSASCSLSVPLTPRPLGIETTMQATPCLELASQWASLTSSVESAWASWAVELPWLMHRTPASL</sequence>